<keyword evidence="2" id="KW-1185">Reference proteome</keyword>
<gene>
    <name evidence="1" type="ORF">FHS87_002448</name>
</gene>
<protein>
    <submittedName>
        <fullName evidence="1">Uncharacterized protein</fullName>
    </submittedName>
</protein>
<accession>A0A840YII0</accession>
<dbReference type="Proteomes" id="UP000580654">
    <property type="component" value="Unassembled WGS sequence"/>
</dbReference>
<dbReference type="EMBL" id="JACIJD010000010">
    <property type="protein sequence ID" value="MBB5694402.1"/>
    <property type="molecule type" value="Genomic_DNA"/>
</dbReference>
<name>A0A840YII0_9PROT</name>
<evidence type="ECO:0000313" key="1">
    <source>
        <dbReference type="EMBL" id="MBB5694402.1"/>
    </source>
</evidence>
<proteinExistence type="predicted"/>
<reference evidence="1 2" key="1">
    <citation type="submission" date="2020-08" db="EMBL/GenBank/DDBJ databases">
        <title>Genomic Encyclopedia of Type Strains, Phase IV (KMG-IV): sequencing the most valuable type-strain genomes for metagenomic binning, comparative biology and taxonomic classification.</title>
        <authorList>
            <person name="Goeker M."/>
        </authorList>
    </citation>
    <scope>NUCLEOTIDE SEQUENCE [LARGE SCALE GENOMIC DNA]</scope>
    <source>
        <strain evidence="1 2">DSM 25622</strain>
    </source>
</reference>
<organism evidence="1 2">
    <name type="scientific">Muricoccus pecuniae</name>
    <dbReference type="NCBI Taxonomy" id="693023"/>
    <lineage>
        <taxon>Bacteria</taxon>
        <taxon>Pseudomonadati</taxon>
        <taxon>Pseudomonadota</taxon>
        <taxon>Alphaproteobacteria</taxon>
        <taxon>Acetobacterales</taxon>
        <taxon>Roseomonadaceae</taxon>
        <taxon>Muricoccus</taxon>
    </lineage>
</organism>
<dbReference type="RefSeq" id="WP_184518471.1">
    <property type="nucleotide sequence ID" value="NZ_JACIJD010000010.1"/>
</dbReference>
<sequence>MTAMSEAVLHVNFIRAVAITPRVRDLIISVGGQFAIVAPTNGGAFLGHLRLVSIGGRFHLCADLTTFLPDSQLSTGELSAAQDIRALALERSTPADLLAKRFMLAVEAANYDTVRDRRLDRLDAAKLDADAPVEAALDGILASATTVIALYAAGQLDPDQAAKMLAELPGLSG</sequence>
<comment type="caution">
    <text evidence="1">The sequence shown here is derived from an EMBL/GenBank/DDBJ whole genome shotgun (WGS) entry which is preliminary data.</text>
</comment>
<dbReference type="AlphaFoldDB" id="A0A840YII0"/>
<evidence type="ECO:0000313" key="2">
    <source>
        <dbReference type="Proteomes" id="UP000580654"/>
    </source>
</evidence>